<evidence type="ECO:0000313" key="2">
    <source>
        <dbReference type="EMBL" id="ADL34877.1"/>
    </source>
</evidence>
<sequence>MKESERPIMTFTPTTTDFNLSPYTGLTRQSWIEAAEYLLGGVFGNIKNIEDPVVMPRYETEVTYPSKDAPEWRIKAEIFEGLCRSFFISAPLIHIEPDLELNGINVREYYKKQVLYAVTKGSANYVLNYSDMRAIDKSNNPTACYQQTVETAALVICLWLCHEEIWDTYTKEEKDRIAAFLTDFAHSNTVPQNWRLFNMLDMAFLYMNGYPIDEDIMRDHAQNILHYYVGSGWYRDGQSFDYYSCWAFNMYTAIWNNWYGYEKEPYIARKFEENSNELMKTYPMFFDRDGFTNMWGRSGIYRNAATSPFDANFMLRENTMDPGLARRICSGSLLQFLQRDDFLWNGVPTLGFYGPFIPLVQGYSCAESPMWLAKALLCLHLPEDHPFWTAKENNGFWETMSHNETRVTTLDGPALCMANHEANGITELRTGKIVKDKSDIHGIWNYGKLVFNTKFPWESTPQGKIFGVNWDAGNSDNNANGHADRSADISVDGNTAFLEEDQYSTIRPESQQYVLQYLDENIDAVASFTPNATFWHGEKEGVLYRRQFWEYGTDTETHWRTAIDLADFAMPYGIMRADKIRLFRRPIRLTLGSFGFPDNGTDIQIREKDGCKAIILKGKDYTGKNKQLAFTIMDGWSDIKLIKSTDTNPDSKNSIVVYAETTRNKQYGYEPYFLISQTITREDLTDFSDEDLFPVKEIVYTDKEKCGGYGPVTIKLKNGQVKVIDFYGIEGKLLL</sequence>
<dbReference type="Proteomes" id="UP000001299">
    <property type="component" value="Chromosome 1"/>
</dbReference>
<dbReference type="PANTHER" id="PTHR35339">
    <property type="entry name" value="LINALOOL DEHYDRATASE_ISOMERASE DOMAIN-CONTAINING PROTEIN"/>
    <property type="match status" value="1"/>
</dbReference>
<dbReference type="EMBL" id="CP001810">
    <property type="protein sequence ID" value="ADL34877.1"/>
    <property type="molecule type" value="Genomic_DNA"/>
</dbReference>
<dbReference type="InterPro" id="IPR016624">
    <property type="entry name" value="UCP014753"/>
</dbReference>
<dbReference type="STRING" id="515622.bpr_I2144"/>
<evidence type="ECO:0000259" key="1">
    <source>
        <dbReference type="Pfam" id="PF10022"/>
    </source>
</evidence>
<gene>
    <name evidence="2" type="ordered locus">bpr_I2144</name>
</gene>
<dbReference type="RefSeq" id="WP_013281531.1">
    <property type="nucleotide sequence ID" value="NC_014387.1"/>
</dbReference>
<proteinExistence type="predicted"/>
<dbReference type="AlphaFoldDB" id="E0RWW9"/>
<reference evidence="2 3" key="1">
    <citation type="journal article" date="2010" name="PLoS ONE">
        <title>The glycobiome of the rumen bacterium Butyrivibrio proteoclasticus B316(T) highlights adaptation to a polysaccharide-rich environment.</title>
        <authorList>
            <person name="Kelly W.J."/>
            <person name="Leahy S.C."/>
            <person name="Altermann E."/>
            <person name="Yeoman C.J."/>
            <person name="Dunne J.C."/>
            <person name="Kong Z."/>
            <person name="Pacheco D.M."/>
            <person name="Li D."/>
            <person name="Noel S.J."/>
            <person name="Moon C.D."/>
            <person name="Cookson A.L."/>
            <person name="Attwood G.T."/>
        </authorList>
    </citation>
    <scope>NUCLEOTIDE SEQUENCE [LARGE SCALE GENOMIC DNA]</scope>
    <source>
        <strain evidence="3">ATCC 51982 / DSM 14932 / B316</strain>
    </source>
</reference>
<keyword evidence="3" id="KW-1185">Reference proteome</keyword>
<organism evidence="2 3">
    <name type="scientific">Butyrivibrio proteoclasticus (strain ATCC 51982 / DSM 14932 / B316)</name>
    <name type="common">Clostridium proteoclasticum</name>
    <dbReference type="NCBI Taxonomy" id="515622"/>
    <lineage>
        <taxon>Bacteria</taxon>
        <taxon>Bacillati</taxon>
        <taxon>Bacillota</taxon>
        <taxon>Clostridia</taxon>
        <taxon>Lachnospirales</taxon>
        <taxon>Lachnospiraceae</taxon>
        <taxon>Butyrivibrio</taxon>
    </lineage>
</organism>
<dbReference type="PANTHER" id="PTHR35339:SF4">
    <property type="entry name" value="LINALOOL DEHYDRATASE_ISOMERASE DOMAIN-CONTAINING PROTEIN"/>
    <property type="match status" value="1"/>
</dbReference>
<dbReference type="eggNOG" id="COG4289">
    <property type="taxonomic scope" value="Bacteria"/>
</dbReference>
<dbReference type="HOGENOM" id="CLU_394712_0_0_9"/>
<feature type="domain" description="DUF2264" evidence="1">
    <location>
        <begin position="27"/>
        <end position="394"/>
    </location>
</feature>
<name>E0RWW9_BUTPB</name>
<evidence type="ECO:0000313" key="3">
    <source>
        <dbReference type="Proteomes" id="UP000001299"/>
    </source>
</evidence>
<protein>
    <recommendedName>
        <fullName evidence="1">DUF2264 domain-containing protein</fullName>
    </recommendedName>
</protein>
<dbReference type="KEGG" id="bpb:bpr_I2144"/>
<accession>E0RWW9</accession>
<dbReference type="InterPro" id="IPR049349">
    <property type="entry name" value="DUF2264_N"/>
</dbReference>
<dbReference type="Pfam" id="PF10022">
    <property type="entry name" value="DUF2264"/>
    <property type="match status" value="1"/>
</dbReference>